<name>A0A9Q0RK61_BLOTA</name>
<evidence type="ECO:0000256" key="1">
    <source>
        <dbReference type="SAM" id="MobiDB-lite"/>
    </source>
</evidence>
<evidence type="ECO:0000313" key="3">
    <source>
        <dbReference type="Proteomes" id="UP001142055"/>
    </source>
</evidence>
<dbReference type="Proteomes" id="UP001142055">
    <property type="component" value="Chromosome 3"/>
</dbReference>
<proteinExistence type="predicted"/>
<sequence length="227" mass="25042">MVVNGQLLKLEESIPTSMIMGKSNENGNGGLTAPSDGKSSIKTALLDNDELSIMSKRRSGFMPSRGKKGQESFEAINGGGLFDIPDSARDEFMQEVDKRASGFLPMRGRKSMNSYPYDEFIGDLLEKRRGSQFMPMRGRKWSPISDGVPMAMSLPSTANGWYPRYYHPIPFGTTGNLASAYLPNNIDGEQIMADSFDVDKRKGVGFFGSRGKRSVPFMAIKQKVNSK</sequence>
<keyword evidence="3" id="KW-1185">Reference proteome</keyword>
<protein>
    <submittedName>
        <fullName evidence="2">Uncharacterized protein</fullName>
    </submittedName>
</protein>
<evidence type="ECO:0000313" key="2">
    <source>
        <dbReference type="EMBL" id="KAJ6217434.1"/>
    </source>
</evidence>
<comment type="caution">
    <text evidence="2">The sequence shown here is derived from an EMBL/GenBank/DDBJ whole genome shotgun (WGS) entry which is preliminary data.</text>
</comment>
<accession>A0A9Q0RK61</accession>
<organism evidence="2 3">
    <name type="scientific">Blomia tropicalis</name>
    <name type="common">Mite</name>
    <dbReference type="NCBI Taxonomy" id="40697"/>
    <lineage>
        <taxon>Eukaryota</taxon>
        <taxon>Metazoa</taxon>
        <taxon>Ecdysozoa</taxon>
        <taxon>Arthropoda</taxon>
        <taxon>Chelicerata</taxon>
        <taxon>Arachnida</taxon>
        <taxon>Acari</taxon>
        <taxon>Acariformes</taxon>
        <taxon>Sarcoptiformes</taxon>
        <taxon>Astigmata</taxon>
        <taxon>Glycyphagoidea</taxon>
        <taxon>Echimyopodidae</taxon>
        <taxon>Blomia</taxon>
    </lineage>
</organism>
<dbReference type="EMBL" id="JAPWDV010000003">
    <property type="protein sequence ID" value="KAJ6217434.1"/>
    <property type="molecule type" value="Genomic_DNA"/>
</dbReference>
<gene>
    <name evidence="2" type="ORF">RDWZM_008591</name>
</gene>
<reference evidence="2" key="1">
    <citation type="submission" date="2022-12" db="EMBL/GenBank/DDBJ databases">
        <title>Genome assemblies of Blomia tropicalis.</title>
        <authorList>
            <person name="Cui Y."/>
        </authorList>
    </citation>
    <scope>NUCLEOTIDE SEQUENCE</scope>
    <source>
        <tissue evidence="2">Adult mites</tissue>
    </source>
</reference>
<dbReference type="AlphaFoldDB" id="A0A9Q0RK61"/>
<feature type="region of interest" description="Disordered" evidence="1">
    <location>
        <begin position="19"/>
        <end position="39"/>
    </location>
</feature>